<evidence type="ECO:0000313" key="1">
    <source>
        <dbReference type="EMBL" id="PNX70234.1"/>
    </source>
</evidence>
<dbReference type="EMBL" id="ASHM01267314">
    <property type="protein sequence ID" value="PNX70234.1"/>
    <property type="molecule type" value="Genomic_DNA"/>
</dbReference>
<name>A0A2K3KVE4_TRIPR</name>
<organism evidence="1 2">
    <name type="scientific">Trifolium pratense</name>
    <name type="common">Red clover</name>
    <dbReference type="NCBI Taxonomy" id="57577"/>
    <lineage>
        <taxon>Eukaryota</taxon>
        <taxon>Viridiplantae</taxon>
        <taxon>Streptophyta</taxon>
        <taxon>Embryophyta</taxon>
        <taxon>Tracheophyta</taxon>
        <taxon>Spermatophyta</taxon>
        <taxon>Magnoliopsida</taxon>
        <taxon>eudicotyledons</taxon>
        <taxon>Gunneridae</taxon>
        <taxon>Pentapetalae</taxon>
        <taxon>rosids</taxon>
        <taxon>fabids</taxon>
        <taxon>Fabales</taxon>
        <taxon>Fabaceae</taxon>
        <taxon>Papilionoideae</taxon>
        <taxon>50 kb inversion clade</taxon>
        <taxon>NPAAA clade</taxon>
        <taxon>Hologalegina</taxon>
        <taxon>IRL clade</taxon>
        <taxon>Trifolieae</taxon>
        <taxon>Trifolium</taxon>
    </lineage>
</organism>
<sequence length="10" mass="1088">IVPSIESTDQ</sequence>
<dbReference type="Proteomes" id="UP000236291">
    <property type="component" value="Unassembled WGS sequence"/>
</dbReference>
<reference evidence="1 2" key="1">
    <citation type="journal article" date="2014" name="Am. J. Bot.">
        <title>Genome assembly and annotation for red clover (Trifolium pratense; Fabaceae).</title>
        <authorList>
            <person name="Istvanek J."/>
            <person name="Jaros M."/>
            <person name="Krenek A."/>
            <person name="Repkova J."/>
        </authorList>
    </citation>
    <scope>NUCLEOTIDE SEQUENCE [LARGE SCALE GENOMIC DNA]</scope>
    <source>
        <strain evidence="2">cv. Tatra</strain>
        <tissue evidence="1">Young leaves</tissue>
    </source>
</reference>
<accession>A0A2K3KVE4</accession>
<gene>
    <name evidence="1" type="ORF">L195_g064759</name>
</gene>
<feature type="non-terminal residue" evidence="1">
    <location>
        <position position="1"/>
    </location>
</feature>
<evidence type="ECO:0000313" key="2">
    <source>
        <dbReference type="Proteomes" id="UP000236291"/>
    </source>
</evidence>
<reference evidence="1 2" key="2">
    <citation type="journal article" date="2017" name="Front. Plant Sci.">
        <title>Gene Classification and Mining of Molecular Markers Useful in Red Clover (Trifolium pratense) Breeding.</title>
        <authorList>
            <person name="Istvanek J."/>
            <person name="Dluhosova J."/>
            <person name="Dluhos P."/>
            <person name="Patkova L."/>
            <person name="Nedelnik J."/>
            <person name="Repkova J."/>
        </authorList>
    </citation>
    <scope>NUCLEOTIDE SEQUENCE [LARGE SCALE GENOMIC DNA]</scope>
    <source>
        <strain evidence="2">cv. Tatra</strain>
        <tissue evidence="1">Young leaves</tissue>
    </source>
</reference>
<comment type="caution">
    <text evidence="1">The sequence shown here is derived from an EMBL/GenBank/DDBJ whole genome shotgun (WGS) entry which is preliminary data.</text>
</comment>
<protein>
    <submittedName>
        <fullName evidence="1">Uncharacterized protein</fullName>
    </submittedName>
</protein>
<proteinExistence type="predicted"/>